<protein>
    <submittedName>
        <fullName evidence="4">N-acetylglutamate synthase-like GNAT family acetyltransferase</fullName>
    </submittedName>
</protein>
<dbReference type="InterPro" id="IPR000182">
    <property type="entry name" value="GNAT_dom"/>
</dbReference>
<comment type="caution">
    <text evidence="4">The sequence shown here is derived from an EMBL/GenBank/DDBJ whole genome shotgun (WGS) entry which is preliminary data.</text>
</comment>
<dbReference type="EMBL" id="RJUR01000011">
    <property type="protein sequence ID" value="ROQ53229.1"/>
    <property type="molecule type" value="Genomic_DNA"/>
</dbReference>
<keyword evidence="2" id="KW-0012">Acyltransferase</keyword>
<feature type="domain" description="N-acetyltransferase" evidence="3">
    <location>
        <begin position="1"/>
        <end position="147"/>
    </location>
</feature>
<dbReference type="PROSITE" id="PS51186">
    <property type="entry name" value="GNAT"/>
    <property type="match status" value="1"/>
</dbReference>
<evidence type="ECO:0000259" key="3">
    <source>
        <dbReference type="PROSITE" id="PS51186"/>
    </source>
</evidence>
<dbReference type="SUPFAM" id="SSF55729">
    <property type="entry name" value="Acyl-CoA N-acyltransferases (Nat)"/>
    <property type="match status" value="1"/>
</dbReference>
<evidence type="ECO:0000313" key="4">
    <source>
        <dbReference type="EMBL" id="ROQ53229.1"/>
    </source>
</evidence>
<dbReference type="Proteomes" id="UP000269115">
    <property type="component" value="Unassembled WGS sequence"/>
</dbReference>
<dbReference type="CDD" id="cd04301">
    <property type="entry name" value="NAT_SF"/>
    <property type="match status" value="1"/>
</dbReference>
<dbReference type="Pfam" id="PF13508">
    <property type="entry name" value="Acetyltransf_7"/>
    <property type="match status" value="1"/>
</dbReference>
<accession>A0A9X8EJP7</accession>
<dbReference type="PANTHER" id="PTHR43877:SF2">
    <property type="entry name" value="AMINOALKYLPHOSPHONATE N-ACETYLTRANSFERASE-RELATED"/>
    <property type="match status" value="1"/>
</dbReference>
<dbReference type="InterPro" id="IPR050832">
    <property type="entry name" value="Bact_Acetyltransf"/>
</dbReference>
<evidence type="ECO:0000256" key="2">
    <source>
        <dbReference type="ARBA" id="ARBA00023315"/>
    </source>
</evidence>
<keyword evidence="1" id="KW-0808">Transferase</keyword>
<reference evidence="4 5" key="1">
    <citation type="submission" date="2018-11" db="EMBL/GenBank/DDBJ databases">
        <title>Genomic analyses of the natural microbiome of Caenorhabditis elegans.</title>
        <authorList>
            <person name="Samuel B."/>
        </authorList>
    </citation>
    <scope>NUCLEOTIDE SEQUENCE [LARGE SCALE GENOMIC DNA]</scope>
    <source>
        <strain evidence="4 5">BIGb0473</strain>
    </source>
</reference>
<sequence>MIRPATAHDVAPVQALIEAAYALYIPRIGAKPGPMLEDYAALIAQGRVEVFEEQGQVLGVLVLIAQADGLLLDNVAVSPAAQGRGLGRQLMAHAEARARQLGLEVVRLYTNEAMSENLGLYERLGYRETHRAEQAGFRRVFMEKRLGD</sequence>
<dbReference type="PANTHER" id="PTHR43877">
    <property type="entry name" value="AMINOALKYLPHOSPHONATE N-ACETYLTRANSFERASE-RELATED-RELATED"/>
    <property type="match status" value="1"/>
</dbReference>
<proteinExistence type="predicted"/>
<dbReference type="RefSeq" id="WP_123752463.1">
    <property type="nucleotide sequence ID" value="NZ_RJUR01000011.1"/>
</dbReference>
<dbReference type="Gene3D" id="3.40.630.30">
    <property type="match status" value="1"/>
</dbReference>
<name>A0A9X8EJP7_PSEPU</name>
<evidence type="ECO:0000256" key="1">
    <source>
        <dbReference type="ARBA" id="ARBA00022679"/>
    </source>
</evidence>
<gene>
    <name evidence="4" type="ORF">EDF85_0983</name>
</gene>
<dbReference type="GO" id="GO:0016747">
    <property type="term" value="F:acyltransferase activity, transferring groups other than amino-acyl groups"/>
    <property type="evidence" value="ECO:0007669"/>
    <property type="project" value="InterPro"/>
</dbReference>
<dbReference type="AlphaFoldDB" id="A0A9X8EJP7"/>
<organism evidence="4 5">
    <name type="scientific">Pseudomonas putida</name>
    <name type="common">Arthrobacter siderocapsulatus</name>
    <dbReference type="NCBI Taxonomy" id="303"/>
    <lineage>
        <taxon>Bacteria</taxon>
        <taxon>Pseudomonadati</taxon>
        <taxon>Pseudomonadota</taxon>
        <taxon>Gammaproteobacteria</taxon>
        <taxon>Pseudomonadales</taxon>
        <taxon>Pseudomonadaceae</taxon>
        <taxon>Pseudomonas</taxon>
    </lineage>
</organism>
<evidence type="ECO:0000313" key="5">
    <source>
        <dbReference type="Proteomes" id="UP000269115"/>
    </source>
</evidence>
<dbReference type="InterPro" id="IPR016181">
    <property type="entry name" value="Acyl_CoA_acyltransferase"/>
</dbReference>